<reference evidence="2 3" key="1">
    <citation type="journal article" date="2021" name="Int. J. Syst. Evol. Microbiol.">
        <title>Reticulibacter mediterranei gen. nov., sp. nov., within the new family Reticulibacteraceae fam. nov., and Ktedonospora formicarum gen. nov., sp. nov., Ktedonobacter robiniae sp. nov., Dictyobacter formicarum sp. nov. and Dictyobacter arantiisoli sp. nov., belonging to the class Ktedonobacteria.</title>
        <authorList>
            <person name="Yabe S."/>
            <person name="Zheng Y."/>
            <person name="Wang C.M."/>
            <person name="Sakai Y."/>
            <person name="Abe K."/>
            <person name="Yokota A."/>
            <person name="Donadio S."/>
            <person name="Cavaletti L."/>
            <person name="Monciardini P."/>
        </authorList>
    </citation>
    <scope>NUCLEOTIDE SEQUENCE [LARGE SCALE GENOMIC DNA]</scope>
    <source>
        <strain evidence="2 3">SOSP1-30</strain>
    </source>
</reference>
<organism evidence="2 3">
    <name type="scientific">Ktedonobacter robiniae</name>
    <dbReference type="NCBI Taxonomy" id="2778365"/>
    <lineage>
        <taxon>Bacteria</taxon>
        <taxon>Bacillati</taxon>
        <taxon>Chloroflexota</taxon>
        <taxon>Ktedonobacteria</taxon>
        <taxon>Ktedonobacterales</taxon>
        <taxon>Ktedonobacteraceae</taxon>
        <taxon>Ktedonobacter</taxon>
    </lineage>
</organism>
<keyword evidence="3" id="KW-1185">Reference proteome</keyword>
<accession>A0ABQ3UPD5</accession>
<feature type="transmembrane region" description="Helical" evidence="1">
    <location>
        <begin position="34"/>
        <end position="57"/>
    </location>
</feature>
<keyword evidence="1" id="KW-0472">Membrane</keyword>
<evidence type="ECO:0000256" key="1">
    <source>
        <dbReference type="SAM" id="Phobius"/>
    </source>
</evidence>
<gene>
    <name evidence="2" type="ORF">KSB_30530</name>
</gene>
<dbReference type="EMBL" id="BNJG01000001">
    <property type="protein sequence ID" value="GHO54578.1"/>
    <property type="molecule type" value="Genomic_DNA"/>
</dbReference>
<keyword evidence="1" id="KW-1133">Transmembrane helix</keyword>
<evidence type="ECO:0000313" key="3">
    <source>
        <dbReference type="Proteomes" id="UP000654345"/>
    </source>
</evidence>
<protein>
    <submittedName>
        <fullName evidence="2">Uncharacterized protein</fullName>
    </submittedName>
</protein>
<sequence>MRKWQAWHYLIIVFALFWVGFASFLTIFSGFPFLVISIALTVTGAFSCVIIALAWMYQNDK</sequence>
<dbReference type="Proteomes" id="UP000654345">
    <property type="component" value="Unassembled WGS sequence"/>
</dbReference>
<name>A0ABQ3UPD5_9CHLR</name>
<proteinExistence type="predicted"/>
<comment type="caution">
    <text evidence="2">The sequence shown here is derived from an EMBL/GenBank/DDBJ whole genome shotgun (WGS) entry which is preliminary data.</text>
</comment>
<feature type="transmembrane region" description="Helical" evidence="1">
    <location>
        <begin position="7"/>
        <end position="28"/>
    </location>
</feature>
<dbReference type="RefSeq" id="WP_007906563.1">
    <property type="nucleotide sequence ID" value="NZ_BNJG01000001.1"/>
</dbReference>
<keyword evidence="1" id="KW-0812">Transmembrane</keyword>
<evidence type="ECO:0000313" key="2">
    <source>
        <dbReference type="EMBL" id="GHO54578.1"/>
    </source>
</evidence>